<evidence type="ECO:0000259" key="1">
    <source>
        <dbReference type="Pfam" id="PF00535"/>
    </source>
</evidence>
<reference evidence="2" key="1">
    <citation type="journal article" date="2015" name="Nature">
        <title>Complex archaea that bridge the gap between prokaryotes and eukaryotes.</title>
        <authorList>
            <person name="Spang A."/>
            <person name="Saw J.H."/>
            <person name="Jorgensen S.L."/>
            <person name="Zaremba-Niedzwiedzka K."/>
            <person name="Martijn J."/>
            <person name="Lind A.E."/>
            <person name="van Eijk R."/>
            <person name="Schleper C."/>
            <person name="Guy L."/>
            <person name="Ettema T.J."/>
        </authorList>
    </citation>
    <scope>NUCLEOTIDE SEQUENCE</scope>
</reference>
<proteinExistence type="predicted"/>
<evidence type="ECO:0000313" key="2">
    <source>
        <dbReference type="EMBL" id="KKN72319.1"/>
    </source>
</evidence>
<dbReference type="CDD" id="cd04179">
    <property type="entry name" value="DPM_DPG-synthase_like"/>
    <property type="match status" value="1"/>
</dbReference>
<name>A0A0F9SZD5_9ZZZZ</name>
<dbReference type="Pfam" id="PF00535">
    <property type="entry name" value="Glycos_transf_2"/>
    <property type="match status" value="1"/>
</dbReference>
<accession>A0A0F9SZD5</accession>
<sequence>MTEEVEDVVRVVAVIPCHNEAQNVADVVFVANKLIGLVIVADDSSDDATRDEAEGAGAAYVVRHFGKRGAGANTQTGVDVALALDCDIIVTLDGDGQHDPKEILGVVDPLVQGVADVVVGSRFLKGHVGTIPRYRSFGIKVITWLYNVGSQQKLTDAQCCFRAYSRESLEKIGITETGFSFSIETLVKARRLGLRIVEVPVNVLYHKQFSQNSSLNPIRHGLGVALGVVKWRILSSIQARGIDRQA</sequence>
<feature type="domain" description="Glycosyltransferase 2-like" evidence="1">
    <location>
        <begin position="14"/>
        <end position="173"/>
    </location>
</feature>
<protein>
    <recommendedName>
        <fullName evidence="1">Glycosyltransferase 2-like domain-containing protein</fullName>
    </recommendedName>
</protein>
<comment type="caution">
    <text evidence="2">The sequence shown here is derived from an EMBL/GenBank/DDBJ whole genome shotgun (WGS) entry which is preliminary data.</text>
</comment>
<dbReference type="PANTHER" id="PTHR48090:SF7">
    <property type="entry name" value="RFBJ PROTEIN"/>
    <property type="match status" value="1"/>
</dbReference>
<dbReference type="InterPro" id="IPR001173">
    <property type="entry name" value="Glyco_trans_2-like"/>
</dbReference>
<dbReference type="SUPFAM" id="SSF53448">
    <property type="entry name" value="Nucleotide-diphospho-sugar transferases"/>
    <property type="match status" value="1"/>
</dbReference>
<dbReference type="EMBL" id="LAZR01000364">
    <property type="protein sequence ID" value="KKN72319.1"/>
    <property type="molecule type" value="Genomic_DNA"/>
</dbReference>
<dbReference type="Gene3D" id="3.90.550.10">
    <property type="entry name" value="Spore Coat Polysaccharide Biosynthesis Protein SpsA, Chain A"/>
    <property type="match status" value="1"/>
</dbReference>
<dbReference type="AlphaFoldDB" id="A0A0F9SZD5"/>
<dbReference type="PANTHER" id="PTHR48090">
    <property type="entry name" value="UNDECAPRENYL-PHOSPHATE 4-DEOXY-4-FORMAMIDO-L-ARABINOSE TRANSFERASE-RELATED"/>
    <property type="match status" value="1"/>
</dbReference>
<dbReference type="InterPro" id="IPR029044">
    <property type="entry name" value="Nucleotide-diphossugar_trans"/>
</dbReference>
<gene>
    <name evidence="2" type="ORF">LCGC14_0411460</name>
</gene>
<dbReference type="InterPro" id="IPR050256">
    <property type="entry name" value="Glycosyltransferase_2"/>
</dbReference>
<organism evidence="2">
    <name type="scientific">marine sediment metagenome</name>
    <dbReference type="NCBI Taxonomy" id="412755"/>
    <lineage>
        <taxon>unclassified sequences</taxon>
        <taxon>metagenomes</taxon>
        <taxon>ecological metagenomes</taxon>
    </lineage>
</organism>